<accession>A0A7S2ZDH1</accession>
<dbReference type="GO" id="GO:0008270">
    <property type="term" value="F:zinc ion binding"/>
    <property type="evidence" value="ECO:0007669"/>
    <property type="project" value="UniProtKB-KW"/>
</dbReference>
<dbReference type="PANTHER" id="PTHR12983:SF9">
    <property type="entry name" value="E3 UBIQUITIN-PROTEIN LIGASE RNF10"/>
    <property type="match status" value="1"/>
</dbReference>
<evidence type="ECO:0000256" key="3">
    <source>
        <dbReference type="ARBA" id="ARBA00022723"/>
    </source>
</evidence>
<comment type="subcellular location">
    <subcellularLocation>
        <location evidence="1">Cytoplasm</location>
    </subcellularLocation>
</comment>
<dbReference type="InterPro" id="IPR017907">
    <property type="entry name" value="Znf_RING_CS"/>
</dbReference>
<reference evidence="9" key="1">
    <citation type="submission" date="2021-01" db="EMBL/GenBank/DDBJ databases">
        <authorList>
            <person name="Corre E."/>
            <person name="Pelletier E."/>
            <person name="Niang G."/>
            <person name="Scheremetjew M."/>
            <person name="Finn R."/>
            <person name="Kale V."/>
            <person name="Holt S."/>
            <person name="Cochrane G."/>
            <person name="Meng A."/>
            <person name="Brown T."/>
            <person name="Cohen L."/>
        </authorList>
    </citation>
    <scope>NUCLEOTIDE SEQUENCE</scope>
    <source>
        <strain evidence="9">CCMP 769</strain>
    </source>
</reference>
<feature type="compositionally biased region" description="Polar residues" evidence="7">
    <location>
        <begin position="355"/>
        <end position="369"/>
    </location>
</feature>
<protein>
    <recommendedName>
        <fullName evidence="8">RING-type domain-containing protein</fullName>
    </recommendedName>
</protein>
<dbReference type="GO" id="GO:0005737">
    <property type="term" value="C:cytoplasm"/>
    <property type="evidence" value="ECO:0007669"/>
    <property type="project" value="UniProtKB-SubCell"/>
</dbReference>
<dbReference type="SUPFAM" id="SSF57850">
    <property type="entry name" value="RING/U-box"/>
    <property type="match status" value="1"/>
</dbReference>
<feature type="region of interest" description="Disordered" evidence="7">
    <location>
        <begin position="317"/>
        <end position="369"/>
    </location>
</feature>
<feature type="region of interest" description="Disordered" evidence="7">
    <location>
        <begin position="585"/>
        <end position="633"/>
    </location>
</feature>
<evidence type="ECO:0000256" key="7">
    <source>
        <dbReference type="SAM" id="MobiDB-lite"/>
    </source>
</evidence>
<dbReference type="PROSITE" id="PS00518">
    <property type="entry name" value="ZF_RING_1"/>
    <property type="match status" value="1"/>
</dbReference>
<dbReference type="EMBL" id="HBHW01006084">
    <property type="protein sequence ID" value="CAE0036610.1"/>
    <property type="molecule type" value="Transcribed_RNA"/>
</dbReference>
<keyword evidence="5" id="KW-0862">Zinc</keyword>
<dbReference type="GO" id="GO:0000976">
    <property type="term" value="F:transcription cis-regulatory region binding"/>
    <property type="evidence" value="ECO:0007669"/>
    <property type="project" value="TreeGrafter"/>
</dbReference>
<evidence type="ECO:0000259" key="8">
    <source>
        <dbReference type="PROSITE" id="PS50089"/>
    </source>
</evidence>
<dbReference type="InterPro" id="IPR001841">
    <property type="entry name" value="Znf_RING"/>
</dbReference>
<evidence type="ECO:0000256" key="6">
    <source>
        <dbReference type="PROSITE-ProRule" id="PRU00175"/>
    </source>
</evidence>
<sequence length="648" mass="72957">MEPADVRALKLCASAKPFVPQDRGGEAGVAQSPHKSADRRQNGQSSSRAFRRRNSGREIPELRHLNVGRAKPKKNALHMEADLEVHHHHNLRRGYQSKRTSRYESAPFSRERFVQANFGFCIARGGEMHSTGLQTDVFASWSSIEIVLVLSDAQSKEKNCPICLDSLRSPRMTSCGHIYCYLCVLKLMSYVSGSFGRCPLCAENFETQDLKSVDFREITPFCENTEQVMYLLARERESIVVDRFDPLIASPSSELSRYDPMDVAFSRYYITNDEHYLKLLERDLDEIRKSVTEAEDVMEMSAFAEVAEASVRSKRRDVKRRLHASKSASGRKKVVKDGKGDKMEEKRMSEVEPNATKSGSSRAADSNAHTFDNDNSLKFLYQAATGENIYLHPVNVKCLSHEHESFREYPLVIEAKVLEIERYTMSEELRRRYRFLSHLPIGSEFGLCEMDLSSVLQEETLEAFGPDLTTRKNSRVNRRKQAVRERRNRKNKSPAIFEEFDYLHQRLYSAPLPLTAFESADISDVSSFPSLSLPPNSPPEGSSAGNGIDQVSDLQTVDGGSPPSPTTSSYATITKRMGFYPDLERRESSLGRSTAENNTEYPALGAGDASASSGRPQGVWGTPRSPEPAKAKKKEKMMLFSNQVFFAD</sequence>
<feature type="compositionally biased region" description="Polar residues" evidence="7">
    <location>
        <begin position="590"/>
        <end position="600"/>
    </location>
</feature>
<dbReference type="PROSITE" id="PS50089">
    <property type="entry name" value="ZF_RING_2"/>
    <property type="match status" value="1"/>
</dbReference>
<evidence type="ECO:0000256" key="1">
    <source>
        <dbReference type="ARBA" id="ARBA00004496"/>
    </source>
</evidence>
<dbReference type="PANTHER" id="PTHR12983">
    <property type="entry name" value="RING FINGER 10 FAMILY MEMBER"/>
    <property type="match status" value="1"/>
</dbReference>
<evidence type="ECO:0000313" key="9">
    <source>
        <dbReference type="EMBL" id="CAE0036610.1"/>
    </source>
</evidence>
<dbReference type="Pfam" id="PF13445">
    <property type="entry name" value="zf-RING_UBOX"/>
    <property type="match status" value="1"/>
</dbReference>
<keyword evidence="3" id="KW-0479">Metal-binding</keyword>
<name>A0A7S2ZDH1_9RHOD</name>
<keyword evidence="4 6" id="KW-0863">Zinc-finger</keyword>
<feature type="region of interest" description="Disordered" evidence="7">
    <location>
        <begin position="527"/>
        <end position="573"/>
    </location>
</feature>
<keyword evidence="2" id="KW-0963">Cytoplasm</keyword>
<dbReference type="SMART" id="SM00184">
    <property type="entry name" value="RING"/>
    <property type="match status" value="1"/>
</dbReference>
<evidence type="ECO:0000256" key="5">
    <source>
        <dbReference type="ARBA" id="ARBA00022833"/>
    </source>
</evidence>
<feature type="region of interest" description="Disordered" evidence="7">
    <location>
        <begin position="15"/>
        <end position="57"/>
    </location>
</feature>
<dbReference type="InterPro" id="IPR013083">
    <property type="entry name" value="Znf_RING/FYVE/PHD"/>
</dbReference>
<evidence type="ECO:0000256" key="2">
    <source>
        <dbReference type="ARBA" id="ARBA00022490"/>
    </source>
</evidence>
<feature type="compositionally biased region" description="Basic residues" evidence="7">
    <location>
        <begin position="317"/>
        <end position="334"/>
    </location>
</feature>
<organism evidence="9">
    <name type="scientific">Rhodosorus marinus</name>
    <dbReference type="NCBI Taxonomy" id="101924"/>
    <lineage>
        <taxon>Eukaryota</taxon>
        <taxon>Rhodophyta</taxon>
        <taxon>Stylonematophyceae</taxon>
        <taxon>Stylonematales</taxon>
        <taxon>Stylonemataceae</taxon>
        <taxon>Rhodosorus</taxon>
    </lineage>
</organism>
<feature type="compositionally biased region" description="Low complexity" evidence="7">
    <location>
        <begin position="605"/>
        <end position="614"/>
    </location>
</feature>
<dbReference type="InterPro" id="IPR027370">
    <property type="entry name" value="Znf-RING_euk"/>
</dbReference>
<gene>
    <name evidence="9" type="ORF">RMAR00112_LOCUS4560</name>
</gene>
<dbReference type="Gene3D" id="3.30.40.10">
    <property type="entry name" value="Zinc/RING finger domain, C3HC4 (zinc finger)"/>
    <property type="match status" value="1"/>
</dbReference>
<feature type="compositionally biased region" description="Low complexity" evidence="7">
    <location>
        <begin position="527"/>
        <end position="543"/>
    </location>
</feature>
<feature type="compositionally biased region" description="Basic and acidic residues" evidence="7">
    <location>
        <begin position="335"/>
        <end position="350"/>
    </location>
</feature>
<dbReference type="AlphaFoldDB" id="A0A7S2ZDH1"/>
<dbReference type="InterPro" id="IPR039739">
    <property type="entry name" value="MAG2/RNF10"/>
</dbReference>
<dbReference type="GO" id="GO:0045944">
    <property type="term" value="P:positive regulation of transcription by RNA polymerase II"/>
    <property type="evidence" value="ECO:0007669"/>
    <property type="project" value="TreeGrafter"/>
</dbReference>
<evidence type="ECO:0000256" key="4">
    <source>
        <dbReference type="ARBA" id="ARBA00022771"/>
    </source>
</evidence>
<proteinExistence type="predicted"/>
<feature type="domain" description="RING-type" evidence="8">
    <location>
        <begin position="160"/>
        <end position="201"/>
    </location>
</feature>